<dbReference type="EMBL" id="FRBI01000009">
    <property type="protein sequence ID" value="SHM19791.1"/>
    <property type="molecule type" value="Genomic_DNA"/>
</dbReference>
<dbReference type="PROSITE" id="PS00012">
    <property type="entry name" value="PHOSPHOPANTETHEINE"/>
    <property type="match status" value="1"/>
</dbReference>
<proteinExistence type="predicted"/>
<name>A0A1M7GU34_9ACTN</name>
<evidence type="ECO:0000259" key="3">
    <source>
        <dbReference type="PROSITE" id="PS50075"/>
    </source>
</evidence>
<evidence type="ECO:0000313" key="4">
    <source>
        <dbReference type="EMBL" id="SHM19791.1"/>
    </source>
</evidence>
<dbReference type="InterPro" id="IPR009081">
    <property type="entry name" value="PP-bd_ACP"/>
</dbReference>
<dbReference type="RefSeq" id="WP_073498646.1">
    <property type="nucleotide sequence ID" value="NZ_FRBI01000009.1"/>
</dbReference>
<evidence type="ECO:0000256" key="2">
    <source>
        <dbReference type="ARBA" id="ARBA00022553"/>
    </source>
</evidence>
<evidence type="ECO:0000313" key="5">
    <source>
        <dbReference type="Proteomes" id="UP000184111"/>
    </source>
</evidence>
<feature type="domain" description="Carrier" evidence="3">
    <location>
        <begin position="4"/>
        <end position="84"/>
    </location>
</feature>
<dbReference type="InterPro" id="IPR036736">
    <property type="entry name" value="ACP-like_sf"/>
</dbReference>
<keyword evidence="5" id="KW-1185">Reference proteome</keyword>
<gene>
    <name evidence="4" type="ORF">SAMN05216499_10974</name>
</gene>
<dbReference type="Proteomes" id="UP000184111">
    <property type="component" value="Unassembled WGS sequence"/>
</dbReference>
<dbReference type="PROSITE" id="PS50075">
    <property type="entry name" value="CARRIER"/>
    <property type="match status" value="1"/>
</dbReference>
<dbReference type="Pfam" id="PF00550">
    <property type="entry name" value="PP-binding"/>
    <property type="match status" value="1"/>
</dbReference>
<dbReference type="GO" id="GO:0031177">
    <property type="term" value="F:phosphopantetheine binding"/>
    <property type="evidence" value="ECO:0007669"/>
    <property type="project" value="InterPro"/>
</dbReference>
<dbReference type="STRING" id="310782.SAMN05216499_10974"/>
<organism evidence="4 5">
    <name type="scientific">Actinacidiphila paucisporea</name>
    <dbReference type="NCBI Taxonomy" id="310782"/>
    <lineage>
        <taxon>Bacteria</taxon>
        <taxon>Bacillati</taxon>
        <taxon>Actinomycetota</taxon>
        <taxon>Actinomycetes</taxon>
        <taxon>Kitasatosporales</taxon>
        <taxon>Streptomycetaceae</taxon>
        <taxon>Actinacidiphila</taxon>
    </lineage>
</organism>
<dbReference type="SUPFAM" id="SSF47336">
    <property type="entry name" value="ACP-like"/>
    <property type="match status" value="1"/>
</dbReference>
<accession>A0A1M7GU34</accession>
<dbReference type="OrthoDB" id="3215648at2"/>
<dbReference type="SMART" id="SM00823">
    <property type="entry name" value="PKS_PP"/>
    <property type="match status" value="1"/>
</dbReference>
<dbReference type="Gene3D" id="1.10.1200.10">
    <property type="entry name" value="ACP-like"/>
    <property type="match status" value="1"/>
</dbReference>
<protein>
    <submittedName>
        <fullName evidence="4">Minimal PKS acyl carrier protein</fullName>
    </submittedName>
</protein>
<dbReference type="InterPro" id="IPR020806">
    <property type="entry name" value="PKS_PP-bd"/>
</dbReference>
<sequence>MHTELTYAELASLMERRAGVIVNPADLELQSDTPFADFGLDSLGLLGIVGALENEHGATIPADADACRTPRELLDVVNDVLKARA</sequence>
<keyword evidence="1" id="KW-0596">Phosphopantetheine</keyword>
<keyword evidence="2" id="KW-0597">Phosphoprotein</keyword>
<dbReference type="GO" id="GO:0017000">
    <property type="term" value="P:antibiotic biosynthetic process"/>
    <property type="evidence" value="ECO:0007669"/>
    <property type="project" value="UniProtKB-ARBA"/>
</dbReference>
<reference evidence="4 5" key="1">
    <citation type="submission" date="2016-11" db="EMBL/GenBank/DDBJ databases">
        <authorList>
            <person name="Jaros S."/>
            <person name="Januszkiewicz K."/>
            <person name="Wedrychowicz H."/>
        </authorList>
    </citation>
    <scope>NUCLEOTIDE SEQUENCE [LARGE SCALE GENOMIC DNA]</scope>
    <source>
        <strain evidence="4 5">CGMCC 4.2025</strain>
    </source>
</reference>
<dbReference type="AlphaFoldDB" id="A0A1M7GU34"/>
<dbReference type="InterPro" id="IPR006162">
    <property type="entry name" value="Ppantetheine_attach_site"/>
</dbReference>
<evidence type="ECO:0000256" key="1">
    <source>
        <dbReference type="ARBA" id="ARBA00022450"/>
    </source>
</evidence>